<keyword evidence="18" id="KW-1185">Reference proteome</keyword>
<keyword evidence="9 13" id="KW-0482">Metalloprotease</keyword>
<evidence type="ECO:0000256" key="1">
    <source>
        <dbReference type="ARBA" id="ARBA00004477"/>
    </source>
</evidence>
<feature type="transmembrane region" description="Helical" evidence="14">
    <location>
        <begin position="69"/>
        <end position="90"/>
    </location>
</feature>
<keyword evidence="6" id="KW-0256">Endoplasmic reticulum</keyword>
<feature type="binding site" evidence="12">
    <location>
        <position position="280"/>
    </location>
    <ligand>
        <name>Zn(2+)</name>
        <dbReference type="ChEBI" id="CHEBI:29105"/>
        <note>catalytic</note>
    </ligand>
</feature>
<feature type="transmembrane region" description="Helical" evidence="14">
    <location>
        <begin position="6"/>
        <end position="25"/>
    </location>
</feature>
<sequence length="417" mass="46551">MTTLNWFSILIITLLALSTGLQWWLTSRQIRHVQAHRPAVPADFAADISLADHQKAADYTVAKARLSRFGIVLDAAWLLAITLGGGMAQLHAVLGQWFSSPLWHAVATVISLLLLQSLLQLPLSLWRTFRLEARFGFNRMTLPLFLIDMVKGAALGAVVGIPFLAGALWLLQSMGAYWWLYVWLAWLGFNVLMLALYPTFIAPLFNRFKPLEDETLKARIHQLLQRCGFASSGVFVMDGSRRSSHGNAYFTGFGQNKRIVFFDTLLERLNPEEIESVLAHELGHFKRKHIIQRLIWMFLMALVALAAAGWTLQQAWFYQGVGLAQVDTSLGLFLFFCIAPLFTLPLAPLSSHFSRKHEFEADAFAVEHASANALVSGLVKLYRDNASTLTPDPVHSLFHDSHPPAAIRIAALHAARG</sequence>
<feature type="transmembrane region" description="Helical" evidence="14">
    <location>
        <begin position="102"/>
        <end position="123"/>
    </location>
</feature>
<evidence type="ECO:0000256" key="3">
    <source>
        <dbReference type="ARBA" id="ARBA00022692"/>
    </source>
</evidence>
<dbReference type="GO" id="GO:0071586">
    <property type="term" value="P:CAAX-box protein processing"/>
    <property type="evidence" value="ECO:0007669"/>
    <property type="project" value="InterPro"/>
</dbReference>
<dbReference type="Gene3D" id="3.30.2010.10">
    <property type="entry name" value="Metalloproteases ('zincins'), catalytic domain"/>
    <property type="match status" value="1"/>
</dbReference>
<comment type="subcellular location">
    <subcellularLocation>
        <location evidence="1">Endoplasmic reticulum membrane</location>
        <topology evidence="1">Multi-pass membrane protein</topology>
    </subcellularLocation>
</comment>
<dbReference type="FunFam" id="3.30.2010.10:FF:000002">
    <property type="entry name" value="CAAX prenyl protease"/>
    <property type="match status" value="1"/>
</dbReference>
<name>A0A847SDK4_9NEIS</name>
<dbReference type="InterPro" id="IPR032456">
    <property type="entry name" value="Peptidase_M48_N"/>
</dbReference>
<proteinExistence type="inferred from homology"/>
<evidence type="ECO:0000313" key="17">
    <source>
        <dbReference type="EMBL" id="NLR75389.1"/>
    </source>
</evidence>
<evidence type="ECO:0000313" key="18">
    <source>
        <dbReference type="Proteomes" id="UP000587991"/>
    </source>
</evidence>
<feature type="domain" description="Peptidase M48" evidence="15">
    <location>
        <begin position="210"/>
        <end position="414"/>
    </location>
</feature>
<comment type="caution">
    <text evidence="17">The sequence shown here is derived from an EMBL/GenBank/DDBJ whole genome shotgun (WGS) entry which is preliminary data.</text>
</comment>
<keyword evidence="7 12" id="KW-0862">Zinc</keyword>
<evidence type="ECO:0000259" key="16">
    <source>
        <dbReference type="Pfam" id="PF16491"/>
    </source>
</evidence>
<keyword evidence="2 13" id="KW-0645">Protease</keyword>
<evidence type="ECO:0000256" key="12">
    <source>
        <dbReference type="PIRSR" id="PIRSR627057-2"/>
    </source>
</evidence>
<evidence type="ECO:0000256" key="7">
    <source>
        <dbReference type="ARBA" id="ARBA00022833"/>
    </source>
</evidence>
<accession>A0A847SDK4</accession>
<comment type="similarity">
    <text evidence="13">Belongs to the peptidase M48 family.</text>
</comment>
<evidence type="ECO:0000256" key="14">
    <source>
        <dbReference type="SAM" id="Phobius"/>
    </source>
</evidence>
<dbReference type="Proteomes" id="UP000587991">
    <property type="component" value="Unassembled WGS sequence"/>
</dbReference>
<keyword evidence="3 14" id="KW-0812">Transmembrane</keyword>
<evidence type="ECO:0000256" key="10">
    <source>
        <dbReference type="ARBA" id="ARBA00023136"/>
    </source>
</evidence>
<dbReference type="InterPro" id="IPR001915">
    <property type="entry name" value="Peptidase_M48"/>
</dbReference>
<keyword evidence="8 14" id="KW-1133">Transmembrane helix</keyword>
<feature type="domain" description="CAAX prenyl protease 1 N-terminal" evidence="16">
    <location>
        <begin position="29"/>
        <end position="207"/>
    </location>
</feature>
<feature type="transmembrane region" description="Helical" evidence="14">
    <location>
        <begin position="176"/>
        <end position="197"/>
    </location>
</feature>
<dbReference type="Pfam" id="PF16491">
    <property type="entry name" value="Peptidase_M48_N"/>
    <property type="match status" value="1"/>
</dbReference>
<protein>
    <submittedName>
        <fullName evidence="17">M48 family metallopeptidase</fullName>
    </submittedName>
</protein>
<dbReference type="RefSeq" id="WP_168877061.1">
    <property type="nucleotide sequence ID" value="NZ_JABAIM010000002.1"/>
</dbReference>
<keyword evidence="10 14" id="KW-0472">Membrane</keyword>
<evidence type="ECO:0000259" key="15">
    <source>
        <dbReference type="Pfam" id="PF01435"/>
    </source>
</evidence>
<reference evidence="17 18" key="1">
    <citation type="submission" date="2020-04" db="EMBL/GenBank/DDBJ databases">
        <title>Draft genome of Leeia sp. IMCC25680.</title>
        <authorList>
            <person name="Song J."/>
            <person name="Cho J.-C."/>
        </authorList>
    </citation>
    <scope>NUCLEOTIDE SEQUENCE [LARGE SCALE GENOMIC DNA]</scope>
    <source>
        <strain evidence="17 18">IMCC25680</strain>
    </source>
</reference>
<evidence type="ECO:0000256" key="13">
    <source>
        <dbReference type="RuleBase" id="RU003983"/>
    </source>
</evidence>
<feature type="binding site" evidence="12">
    <location>
        <position position="284"/>
    </location>
    <ligand>
        <name>Zn(2+)</name>
        <dbReference type="ChEBI" id="CHEBI:29105"/>
        <note>catalytic</note>
    </ligand>
</feature>
<dbReference type="EMBL" id="JABAIM010000002">
    <property type="protein sequence ID" value="NLR75389.1"/>
    <property type="molecule type" value="Genomic_DNA"/>
</dbReference>
<feature type="active site" evidence="11">
    <location>
        <position position="281"/>
    </location>
</feature>
<dbReference type="Pfam" id="PF01435">
    <property type="entry name" value="Peptidase_M48"/>
    <property type="match status" value="1"/>
</dbReference>
<evidence type="ECO:0000256" key="8">
    <source>
        <dbReference type="ARBA" id="ARBA00022989"/>
    </source>
</evidence>
<dbReference type="GO" id="GO:0004222">
    <property type="term" value="F:metalloendopeptidase activity"/>
    <property type="evidence" value="ECO:0007669"/>
    <property type="project" value="InterPro"/>
</dbReference>
<organism evidence="17 18">
    <name type="scientific">Leeia aquatica</name>
    <dbReference type="NCBI Taxonomy" id="2725557"/>
    <lineage>
        <taxon>Bacteria</taxon>
        <taxon>Pseudomonadati</taxon>
        <taxon>Pseudomonadota</taxon>
        <taxon>Betaproteobacteria</taxon>
        <taxon>Neisseriales</taxon>
        <taxon>Leeiaceae</taxon>
        <taxon>Leeia</taxon>
    </lineage>
</organism>
<feature type="binding site" evidence="12">
    <location>
        <position position="358"/>
    </location>
    <ligand>
        <name>Zn(2+)</name>
        <dbReference type="ChEBI" id="CHEBI:29105"/>
        <note>catalytic</note>
    </ligand>
</feature>
<keyword evidence="5 13" id="KW-0378">Hydrolase</keyword>
<evidence type="ECO:0000256" key="4">
    <source>
        <dbReference type="ARBA" id="ARBA00022723"/>
    </source>
</evidence>
<dbReference type="PANTHER" id="PTHR10120">
    <property type="entry name" value="CAAX PRENYL PROTEASE 1"/>
    <property type="match status" value="1"/>
</dbReference>
<dbReference type="GO" id="GO:0046872">
    <property type="term" value="F:metal ion binding"/>
    <property type="evidence" value="ECO:0007669"/>
    <property type="project" value="UniProtKB-KW"/>
</dbReference>
<evidence type="ECO:0000256" key="9">
    <source>
        <dbReference type="ARBA" id="ARBA00023049"/>
    </source>
</evidence>
<feature type="transmembrane region" description="Helical" evidence="14">
    <location>
        <begin position="330"/>
        <end position="349"/>
    </location>
</feature>
<keyword evidence="4 12" id="KW-0479">Metal-binding</keyword>
<dbReference type="AlphaFoldDB" id="A0A847SDK4"/>
<dbReference type="InterPro" id="IPR027057">
    <property type="entry name" value="CAXX_Prtase_1"/>
</dbReference>
<feature type="transmembrane region" description="Helical" evidence="14">
    <location>
        <begin position="144"/>
        <end position="170"/>
    </location>
</feature>
<dbReference type="CDD" id="cd07343">
    <property type="entry name" value="M48A_Zmpste24p_like"/>
    <property type="match status" value="1"/>
</dbReference>
<evidence type="ECO:0000256" key="6">
    <source>
        <dbReference type="ARBA" id="ARBA00022824"/>
    </source>
</evidence>
<feature type="transmembrane region" description="Helical" evidence="14">
    <location>
        <begin position="294"/>
        <end position="318"/>
    </location>
</feature>
<comment type="cofactor">
    <cofactor evidence="12 13">
        <name>Zn(2+)</name>
        <dbReference type="ChEBI" id="CHEBI:29105"/>
    </cofactor>
    <text evidence="12 13">Binds 1 zinc ion per subunit.</text>
</comment>
<gene>
    <name evidence="17" type="ORF">HF682_09480</name>
</gene>
<evidence type="ECO:0000256" key="2">
    <source>
        <dbReference type="ARBA" id="ARBA00022670"/>
    </source>
</evidence>
<feature type="active site" description="Proton donor" evidence="11">
    <location>
        <position position="362"/>
    </location>
</feature>
<evidence type="ECO:0000256" key="11">
    <source>
        <dbReference type="PIRSR" id="PIRSR627057-1"/>
    </source>
</evidence>
<evidence type="ECO:0000256" key="5">
    <source>
        <dbReference type="ARBA" id="ARBA00022801"/>
    </source>
</evidence>